<keyword evidence="4" id="KW-0378">Hydrolase</keyword>
<evidence type="ECO:0000256" key="4">
    <source>
        <dbReference type="ARBA" id="ARBA00022801"/>
    </source>
</evidence>
<keyword evidence="2" id="KW-0540">Nuclease</keyword>
<sequence>MSWASIAAKVPAPAPAPAPAPIVRAEEVPGGEEEEDSQVSAVRRQVEYYFSDANYPRDSYLQSLVIDGVVPFAKLLDFPRLRGVEVSTLRQAASGSKVIAVSGEGVVRVARRCAAVVVDANVLIRGGLTWLSSVPVYTTPAVIAEIRDEESRRRLAALPFAVAAREPSPEAIARVRAFARETGDARSLSNQDVGIIALTYDLEAKESGTTAHLRALHADNRRTASRPIRVDEPALAEGEEEPASEEEEEEDDDDDEEQAEASEEEPDGEPGVDDDTLAPCDDTCDDDEPRRATAENAIPSRILSGANVSGVSTGDSREDDGVGWVGPGVEDSCRPELEESVCAAACATSDFAMQNVLVQMGLRLVSVDGRRIERTRRFVVRCAACFALETKDLERLFCGRCGSDALRKVGVAADGTVRPPRVSTRRCQGTKFALPKPKAYRAPKSSVDRFQGDLLLREDQLFSGIWRQKHDRHKAHHKAVAKTSVFGPDVADALVDLDLHAAPKLTVGYGRKNPNATKGRERRGKKKKK</sequence>
<evidence type="ECO:0000259" key="8">
    <source>
        <dbReference type="PROSITE" id="PS50961"/>
    </source>
</evidence>
<feature type="compositionally biased region" description="Basic residues" evidence="7">
    <location>
        <begin position="520"/>
        <end position="529"/>
    </location>
</feature>
<dbReference type="PANTHER" id="PTHR12814:SF2">
    <property type="entry name" value="RNA-BINDING PROTEIN NOB1"/>
    <property type="match status" value="1"/>
</dbReference>
<evidence type="ECO:0000256" key="3">
    <source>
        <dbReference type="ARBA" id="ARBA00022723"/>
    </source>
</evidence>
<dbReference type="SUPFAM" id="SSF46785">
    <property type="entry name" value="Winged helix' DNA-binding domain"/>
    <property type="match status" value="1"/>
</dbReference>
<organism evidence="9 10">
    <name type="scientific">Chrysophaeum taylorii</name>
    <dbReference type="NCBI Taxonomy" id="2483200"/>
    <lineage>
        <taxon>Eukaryota</taxon>
        <taxon>Sar</taxon>
        <taxon>Stramenopiles</taxon>
        <taxon>Ochrophyta</taxon>
        <taxon>Pelagophyceae</taxon>
        <taxon>Pelagomonadales</taxon>
        <taxon>Pelagomonadaceae</taxon>
        <taxon>Chrysophaeum</taxon>
    </lineage>
</organism>
<dbReference type="AlphaFoldDB" id="A0AAD7U995"/>
<keyword evidence="5 6" id="KW-0694">RNA-binding</keyword>
<dbReference type="Pfam" id="PF05383">
    <property type="entry name" value="La"/>
    <property type="match status" value="1"/>
</dbReference>
<feature type="region of interest" description="Disordered" evidence="7">
    <location>
        <begin position="507"/>
        <end position="529"/>
    </location>
</feature>
<evidence type="ECO:0000313" key="10">
    <source>
        <dbReference type="Proteomes" id="UP001230188"/>
    </source>
</evidence>
<evidence type="ECO:0000256" key="1">
    <source>
        <dbReference type="ARBA" id="ARBA00005858"/>
    </source>
</evidence>
<dbReference type="Gene3D" id="6.20.210.10">
    <property type="entry name" value="Nin one binding (NOB1), Zn-ribbon-like"/>
    <property type="match status" value="1"/>
</dbReference>
<keyword evidence="10" id="KW-1185">Reference proteome</keyword>
<dbReference type="InterPro" id="IPR036390">
    <property type="entry name" value="WH_DNA-bd_sf"/>
</dbReference>
<dbReference type="GO" id="GO:0031981">
    <property type="term" value="C:nuclear lumen"/>
    <property type="evidence" value="ECO:0007669"/>
    <property type="project" value="UniProtKB-ARBA"/>
</dbReference>
<dbReference type="InterPro" id="IPR014881">
    <property type="entry name" value="NOB1_Zn-bd"/>
</dbReference>
<comment type="similarity">
    <text evidence="1">Belongs to the NOB1 family.</text>
</comment>
<dbReference type="GO" id="GO:0030688">
    <property type="term" value="C:preribosome, small subunit precursor"/>
    <property type="evidence" value="ECO:0007669"/>
    <property type="project" value="TreeGrafter"/>
</dbReference>
<proteinExistence type="inferred from homology"/>
<dbReference type="GO" id="GO:0003723">
    <property type="term" value="F:RNA binding"/>
    <property type="evidence" value="ECO:0007669"/>
    <property type="project" value="UniProtKB-UniRule"/>
</dbReference>
<protein>
    <recommendedName>
        <fullName evidence="8">HTH La-type RNA-binding domain-containing protein</fullName>
    </recommendedName>
</protein>
<dbReference type="EMBL" id="JAQMWT010000526">
    <property type="protein sequence ID" value="KAJ8600219.1"/>
    <property type="molecule type" value="Genomic_DNA"/>
</dbReference>
<dbReference type="PROSITE" id="PS50961">
    <property type="entry name" value="HTH_LA"/>
    <property type="match status" value="1"/>
</dbReference>
<comment type="caution">
    <text evidence="9">The sequence shown here is derived from an EMBL/GenBank/DDBJ whole genome shotgun (WGS) entry which is preliminary data.</text>
</comment>
<dbReference type="GO" id="GO:0030490">
    <property type="term" value="P:maturation of SSU-rRNA"/>
    <property type="evidence" value="ECO:0007669"/>
    <property type="project" value="TreeGrafter"/>
</dbReference>
<dbReference type="Gene3D" id="3.40.50.1010">
    <property type="entry name" value="5'-nuclease"/>
    <property type="match status" value="1"/>
</dbReference>
<dbReference type="FunFam" id="3.40.50.1010:FF:000020">
    <property type="entry name" value="20S-pre-rRNA D-site endonuclease NOB1"/>
    <property type="match status" value="1"/>
</dbReference>
<evidence type="ECO:0000256" key="2">
    <source>
        <dbReference type="ARBA" id="ARBA00022722"/>
    </source>
</evidence>
<feature type="compositionally biased region" description="Low complexity" evidence="7">
    <location>
        <begin position="1"/>
        <end position="11"/>
    </location>
</feature>
<evidence type="ECO:0000256" key="5">
    <source>
        <dbReference type="ARBA" id="ARBA00022884"/>
    </source>
</evidence>
<dbReference type="GO" id="GO:0004521">
    <property type="term" value="F:RNA endonuclease activity"/>
    <property type="evidence" value="ECO:0007669"/>
    <property type="project" value="UniProtKB-ARBA"/>
</dbReference>
<dbReference type="PANTHER" id="PTHR12814">
    <property type="entry name" value="RNA-BINDING PROTEIN NOB1"/>
    <property type="match status" value="1"/>
</dbReference>
<dbReference type="InterPro" id="IPR033411">
    <property type="entry name" value="Ribonuclease_PIN"/>
</dbReference>
<keyword evidence="3" id="KW-0479">Metal-binding</keyword>
<dbReference type="Gene3D" id="1.10.10.10">
    <property type="entry name" value="Winged helix-like DNA-binding domain superfamily/Winged helix DNA-binding domain"/>
    <property type="match status" value="1"/>
</dbReference>
<dbReference type="InterPro" id="IPR039907">
    <property type="entry name" value="NOB1"/>
</dbReference>
<feature type="compositionally biased region" description="Acidic residues" evidence="7">
    <location>
        <begin position="237"/>
        <end position="287"/>
    </location>
</feature>
<dbReference type="InterPro" id="IPR036283">
    <property type="entry name" value="NOB1_Zf-like_sf"/>
</dbReference>
<evidence type="ECO:0000256" key="7">
    <source>
        <dbReference type="SAM" id="MobiDB-lite"/>
    </source>
</evidence>
<evidence type="ECO:0000256" key="6">
    <source>
        <dbReference type="PROSITE-ProRule" id="PRU00332"/>
    </source>
</evidence>
<dbReference type="CDD" id="cd07323">
    <property type="entry name" value="LAM"/>
    <property type="match status" value="1"/>
</dbReference>
<evidence type="ECO:0000313" key="9">
    <source>
        <dbReference type="EMBL" id="KAJ8600219.1"/>
    </source>
</evidence>
<feature type="region of interest" description="Disordered" evidence="7">
    <location>
        <begin position="1"/>
        <end position="21"/>
    </location>
</feature>
<dbReference type="GO" id="GO:0046872">
    <property type="term" value="F:metal ion binding"/>
    <property type="evidence" value="ECO:0007669"/>
    <property type="project" value="UniProtKB-KW"/>
</dbReference>
<dbReference type="GO" id="GO:0016787">
    <property type="term" value="F:hydrolase activity"/>
    <property type="evidence" value="ECO:0007669"/>
    <property type="project" value="UniProtKB-KW"/>
</dbReference>
<dbReference type="Pfam" id="PF17146">
    <property type="entry name" value="PIN_6"/>
    <property type="match status" value="1"/>
</dbReference>
<dbReference type="InterPro" id="IPR006630">
    <property type="entry name" value="La_HTH"/>
</dbReference>
<dbReference type="SMART" id="SM00715">
    <property type="entry name" value="LA"/>
    <property type="match status" value="1"/>
</dbReference>
<feature type="region of interest" description="Disordered" evidence="7">
    <location>
        <begin position="224"/>
        <end position="325"/>
    </location>
</feature>
<name>A0AAD7U995_9STRA</name>
<dbReference type="InterPro" id="IPR036388">
    <property type="entry name" value="WH-like_DNA-bd_sf"/>
</dbReference>
<reference evidence="9" key="1">
    <citation type="submission" date="2023-01" db="EMBL/GenBank/DDBJ databases">
        <title>Metagenome sequencing of chrysophaentin producing Chrysophaeum taylorii.</title>
        <authorList>
            <person name="Davison J."/>
            <person name="Bewley C."/>
        </authorList>
    </citation>
    <scope>NUCLEOTIDE SEQUENCE</scope>
    <source>
        <strain evidence="9">NIES-1699</strain>
    </source>
</reference>
<dbReference type="GO" id="GO:0005737">
    <property type="term" value="C:cytoplasm"/>
    <property type="evidence" value="ECO:0007669"/>
    <property type="project" value="UniProtKB-ARBA"/>
</dbReference>
<dbReference type="Pfam" id="PF08772">
    <property type="entry name" value="Zn_ribbon_NOB1"/>
    <property type="match status" value="1"/>
</dbReference>
<dbReference type="Proteomes" id="UP001230188">
    <property type="component" value="Unassembled WGS sequence"/>
</dbReference>
<dbReference type="SUPFAM" id="SSF144206">
    <property type="entry name" value="NOB1 zinc finger-like"/>
    <property type="match status" value="1"/>
</dbReference>
<accession>A0AAD7U995</accession>
<feature type="domain" description="HTH La-type RNA-binding" evidence="8">
    <location>
        <begin position="32"/>
        <end position="126"/>
    </location>
</feature>
<gene>
    <name evidence="9" type="ORF">CTAYLR_001938</name>
</gene>
<dbReference type="CDD" id="cd09876">
    <property type="entry name" value="PIN_Nob1-like"/>
    <property type="match status" value="1"/>
</dbReference>